<gene>
    <name evidence="1" type="ORF">METZ01_LOCUS156342</name>
</gene>
<accession>A0A382APT4</accession>
<organism evidence="1">
    <name type="scientific">marine metagenome</name>
    <dbReference type="NCBI Taxonomy" id="408172"/>
    <lineage>
        <taxon>unclassified sequences</taxon>
        <taxon>metagenomes</taxon>
        <taxon>ecological metagenomes</taxon>
    </lineage>
</organism>
<dbReference type="EMBL" id="UINC01026296">
    <property type="protein sequence ID" value="SVB03488.1"/>
    <property type="molecule type" value="Genomic_DNA"/>
</dbReference>
<proteinExistence type="predicted"/>
<dbReference type="AlphaFoldDB" id="A0A382APT4"/>
<name>A0A382APT4_9ZZZZ</name>
<feature type="non-terminal residue" evidence="1">
    <location>
        <position position="1"/>
    </location>
</feature>
<protein>
    <submittedName>
        <fullName evidence="1">Uncharacterized protein</fullName>
    </submittedName>
</protein>
<evidence type="ECO:0000313" key="1">
    <source>
        <dbReference type="EMBL" id="SVB03488.1"/>
    </source>
</evidence>
<reference evidence="1" key="1">
    <citation type="submission" date="2018-05" db="EMBL/GenBank/DDBJ databases">
        <authorList>
            <person name="Lanie J.A."/>
            <person name="Ng W.-L."/>
            <person name="Kazmierczak K.M."/>
            <person name="Andrzejewski T.M."/>
            <person name="Davidsen T.M."/>
            <person name="Wayne K.J."/>
            <person name="Tettelin H."/>
            <person name="Glass J.I."/>
            <person name="Rusch D."/>
            <person name="Podicherti R."/>
            <person name="Tsui H.-C.T."/>
            <person name="Winkler M.E."/>
        </authorList>
    </citation>
    <scope>NUCLEOTIDE SEQUENCE</scope>
</reference>
<sequence length="43" mass="4993">CVQGLRRSSTRLCGSSIRWIGGWFCSSRNPAPRNRPRRRFRGT</sequence>
<feature type="non-terminal residue" evidence="1">
    <location>
        <position position="43"/>
    </location>
</feature>